<dbReference type="InterPro" id="IPR020846">
    <property type="entry name" value="MFS_dom"/>
</dbReference>
<evidence type="ECO:0000259" key="3">
    <source>
        <dbReference type="PROSITE" id="PS50850"/>
    </source>
</evidence>
<keyword evidence="2" id="KW-0812">Transmembrane</keyword>
<dbReference type="EMBL" id="KN837119">
    <property type="protein sequence ID" value="KIJ43985.1"/>
    <property type="molecule type" value="Genomic_DNA"/>
</dbReference>
<dbReference type="HOGENOM" id="CLU_146173_0_0_1"/>
<evidence type="ECO:0000256" key="1">
    <source>
        <dbReference type="ARBA" id="ARBA00004141"/>
    </source>
</evidence>
<name>A0A0C9VYC3_SPHS4</name>
<protein>
    <recommendedName>
        <fullName evidence="3">Major facilitator superfamily (MFS) profile domain-containing protein</fullName>
    </recommendedName>
</protein>
<dbReference type="InterPro" id="IPR036259">
    <property type="entry name" value="MFS_trans_sf"/>
</dbReference>
<proteinExistence type="predicted"/>
<dbReference type="GO" id="GO:0016020">
    <property type="term" value="C:membrane"/>
    <property type="evidence" value="ECO:0007669"/>
    <property type="project" value="UniProtKB-SubCell"/>
</dbReference>
<keyword evidence="2" id="KW-0472">Membrane</keyword>
<dbReference type="GO" id="GO:0022857">
    <property type="term" value="F:transmembrane transporter activity"/>
    <property type="evidence" value="ECO:0007669"/>
    <property type="project" value="InterPro"/>
</dbReference>
<organism evidence="4 5">
    <name type="scientific">Sphaerobolus stellatus (strain SS14)</name>
    <dbReference type="NCBI Taxonomy" id="990650"/>
    <lineage>
        <taxon>Eukaryota</taxon>
        <taxon>Fungi</taxon>
        <taxon>Dikarya</taxon>
        <taxon>Basidiomycota</taxon>
        <taxon>Agaricomycotina</taxon>
        <taxon>Agaricomycetes</taxon>
        <taxon>Phallomycetidae</taxon>
        <taxon>Geastrales</taxon>
        <taxon>Sphaerobolaceae</taxon>
        <taxon>Sphaerobolus</taxon>
    </lineage>
</organism>
<feature type="transmembrane region" description="Helical" evidence="2">
    <location>
        <begin position="92"/>
        <end position="110"/>
    </location>
</feature>
<feature type="transmembrane region" description="Helical" evidence="2">
    <location>
        <begin position="62"/>
        <end position="80"/>
    </location>
</feature>
<dbReference type="OrthoDB" id="6509908at2759"/>
<keyword evidence="2" id="KW-1133">Transmembrane helix</keyword>
<evidence type="ECO:0000256" key="2">
    <source>
        <dbReference type="SAM" id="Phobius"/>
    </source>
</evidence>
<dbReference type="AlphaFoldDB" id="A0A0C9VYC3"/>
<feature type="transmembrane region" description="Helical" evidence="2">
    <location>
        <begin position="27"/>
        <end position="50"/>
    </location>
</feature>
<feature type="domain" description="Major facilitator superfamily (MFS) profile" evidence="3">
    <location>
        <begin position="1"/>
        <end position="124"/>
    </location>
</feature>
<dbReference type="PANTHER" id="PTHR11360">
    <property type="entry name" value="MONOCARBOXYLATE TRANSPORTER"/>
    <property type="match status" value="1"/>
</dbReference>
<dbReference type="Proteomes" id="UP000054279">
    <property type="component" value="Unassembled WGS sequence"/>
</dbReference>
<reference evidence="4 5" key="1">
    <citation type="submission" date="2014-06" db="EMBL/GenBank/DDBJ databases">
        <title>Evolutionary Origins and Diversification of the Mycorrhizal Mutualists.</title>
        <authorList>
            <consortium name="DOE Joint Genome Institute"/>
            <consortium name="Mycorrhizal Genomics Consortium"/>
            <person name="Kohler A."/>
            <person name="Kuo A."/>
            <person name="Nagy L.G."/>
            <person name="Floudas D."/>
            <person name="Copeland A."/>
            <person name="Barry K.W."/>
            <person name="Cichocki N."/>
            <person name="Veneault-Fourrey C."/>
            <person name="LaButti K."/>
            <person name="Lindquist E.A."/>
            <person name="Lipzen A."/>
            <person name="Lundell T."/>
            <person name="Morin E."/>
            <person name="Murat C."/>
            <person name="Riley R."/>
            <person name="Ohm R."/>
            <person name="Sun H."/>
            <person name="Tunlid A."/>
            <person name="Henrissat B."/>
            <person name="Grigoriev I.V."/>
            <person name="Hibbett D.S."/>
            <person name="Martin F."/>
        </authorList>
    </citation>
    <scope>NUCLEOTIDE SEQUENCE [LARGE SCALE GENOMIC DNA]</scope>
    <source>
        <strain evidence="4 5">SS14</strain>
    </source>
</reference>
<dbReference type="PANTHER" id="PTHR11360:SF234">
    <property type="entry name" value="MFS-TYPE TRANSPORTER DBAD-RELATED"/>
    <property type="match status" value="1"/>
</dbReference>
<dbReference type="Gene3D" id="1.20.1250.20">
    <property type="entry name" value="MFS general substrate transporter like domains"/>
    <property type="match status" value="1"/>
</dbReference>
<keyword evidence="5" id="KW-1185">Reference proteome</keyword>
<evidence type="ECO:0000313" key="5">
    <source>
        <dbReference type="Proteomes" id="UP000054279"/>
    </source>
</evidence>
<dbReference type="SUPFAM" id="SSF103473">
    <property type="entry name" value="MFS general substrate transporter"/>
    <property type="match status" value="1"/>
</dbReference>
<accession>A0A0C9VYC3</accession>
<comment type="subcellular location">
    <subcellularLocation>
        <location evidence="1">Membrane</location>
        <topology evidence="1">Multi-pass membrane protein</topology>
    </subcellularLocation>
</comment>
<dbReference type="InterPro" id="IPR050327">
    <property type="entry name" value="Proton-linked_MCT"/>
</dbReference>
<evidence type="ECO:0000313" key="4">
    <source>
        <dbReference type="EMBL" id="KIJ43985.1"/>
    </source>
</evidence>
<dbReference type="PROSITE" id="PS50850">
    <property type="entry name" value="MFS"/>
    <property type="match status" value="1"/>
</dbReference>
<sequence length="124" mass="13117">MNVMIPFVIIAAITTYAWPFARTEASLIIIAIIYGFALGAYISLIINPIVAMGSTGHVGHRVGVAMTVLGLGALVGPPISGAINRVTHGFPAVGYYAGSMVILGVILMLITRHMMLGGRFWGKF</sequence>
<gene>
    <name evidence="4" type="ORF">M422DRAFT_60167</name>
</gene>